<evidence type="ECO:0000256" key="2">
    <source>
        <dbReference type="SAM" id="Phobius"/>
    </source>
</evidence>
<sequence length="343" mass="36135">MDGREVIGMAAGAAGRGLLIKIAVPAAVLGLFGLIAIGLVAGMSGAKAHAASGCGKPGRPDTEYDTTGGSATGSDHAQQLANAKTIDRVASQGGLSGRATLIGLMTGLAESSLLNLDHGDRDSLGVFQQRPSSGWGTKEQIMDVTHAATMFFFGGDSGDPPGLTDIKGWESKTLNDAAQAVQRSGFPDAYTGQENEARSIAEEAGIDIDRPARGGTGRTHNGASSAPSPGQGQGAHEATPADCTDSSQNSPGEPGQAFHDGQASWPDNVKNRRSTEDAIRWARQEASGGSDQWYRMCLAFVATTYGWTFSGTTYAQDHYLDVMPKDMRHDKDRNEPRRVRWRV</sequence>
<keyword evidence="2" id="KW-0472">Membrane</keyword>
<feature type="compositionally biased region" description="Basic and acidic residues" evidence="1">
    <location>
        <begin position="202"/>
        <end position="212"/>
    </location>
</feature>
<keyword evidence="2" id="KW-1133">Transmembrane helix</keyword>
<feature type="region of interest" description="Disordered" evidence="1">
    <location>
        <begin position="50"/>
        <end position="75"/>
    </location>
</feature>
<dbReference type="EMBL" id="BAAABW010000013">
    <property type="protein sequence ID" value="GAA0347251.1"/>
    <property type="molecule type" value="Genomic_DNA"/>
</dbReference>
<accession>A0ABN0WVP1</accession>
<organism evidence="3 4">
    <name type="scientific">Streptomyces blastmyceticus</name>
    <dbReference type="NCBI Taxonomy" id="68180"/>
    <lineage>
        <taxon>Bacteria</taxon>
        <taxon>Bacillati</taxon>
        <taxon>Actinomycetota</taxon>
        <taxon>Actinomycetes</taxon>
        <taxon>Kitasatosporales</taxon>
        <taxon>Streptomycetaceae</taxon>
        <taxon>Streptomyces</taxon>
    </lineage>
</organism>
<protein>
    <submittedName>
        <fullName evidence="3">Uncharacterized protein</fullName>
    </submittedName>
</protein>
<evidence type="ECO:0000256" key="1">
    <source>
        <dbReference type="SAM" id="MobiDB-lite"/>
    </source>
</evidence>
<dbReference type="Proteomes" id="UP001500063">
    <property type="component" value="Unassembled WGS sequence"/>
</dbReference>
<dbReference type="RefSeq" id="WP_344117816.1">
    <property type="nucleotide sequence ID" value="NZ_BAAABW010000013.1"/>
</dbReference>
<feature type="region of interest" description="Disordered" evidence="1">
    <location>
        <begin position="202"/>
        <end position="272"/>
    </location>
</feature>
<keyword evidence="4" id="KW-1185">Reference proteome</keyword>
<reference evidence="3 4" key="1">
    <citation type="journal article" date="2019" name="Int. J. Syst. Evol. Microbiol.">
        <title>The Global Catalogue of Microorganisms (GCM) 10K type strain sequencing project: providing services to taxonomists for standard genome sequencing and annotation.</title>
        <authorList>
            <consortium name="The Broad Institute Genomics Platform"/>
            <consortium name="The Broad Institute Genome Sequencing Center for Infectious Disease"/>
            <person name="Wu L."/>
            <person name="Ma J."/>
        </authorList>
    </citation>
    <scope>NUCLEOTIDE SEQUENCE [LARGE SCALE GENOMIC DNA]</scope>
    <source>
        <strain evidence="3 4">JCM 4565</strain>
    </source>
</reference>
<keyword evidence="2" id="KW-0812">Transmembrane</keyword>
<comment type="caution">
    <text evidence="3">The sequence shown here is derived from an EMBL/GenBank/DDBJ whole genome shotgun (WGS) entry which is preliminary data.</text>
</comment>
<evidence type="ECO:0000313" key="4">
    <source>
        <dbReference type="Proteomes" id="UP001500063"/>
    </source>
</evidence>
<evidence type="ECO:0000313" key="3">
    <source>
        <dbReference type="EMBL" id="GAA0347251.1"/>
    </source>
</evidence>
<gene>
    <name evidence="3" type="ORF">GCM10010319_24780</name>
</gene>
<feature type="compositionally biased region" description="Polar residues" evidence="1">
    <location>
        <begin position="218"/>
        <end position="230"/>
    </location>
</feature>
<feature type="transmembrane region" description="Helical" evidence="2">
    <location>
        <begin position="18"/>
        <end position="41"/>
    </location>
</feature>
<name>A0ABN0WVP1_9ACTN</name>
<proteinExistence type="predicted"/>
<feature type="compositionally biased region" description="Polar residues" evidence="1">
    <location>
        <begin position="65"/>
        <end position="75"/>
    </location>
</feature>